<accession>A0A0P6Y4Q7</accession>
<dbReference type="STRING" id="1134406.ADN00_11510"/>
<evidence type="ECO:0000256" key="3">
    <source>
        <dbReference type="ARBA" id="ARBA00022475"/>
    </source>
</evidence>
<feature type="transmembrane region" description="Helical" evidence="9">
    <location>
        <begin position="137"/>
        <end position="163"/>
    </location>
</feature>
<keyword evidence="7 9" id="KW-1133">Transmembrane helix</keyword>
<dbReference type="AlphaFoldDB" id="A0A0P6Y4Q7"/>
<dbReference type="GO" id="GO:0015577">
    <property type="term" value="F:galactitol transmembrane transporter activity"/>
    <property type="evidence" value="ECO:0007669"/>
    <property type="project" value="InterPro"/>
</dbReference>
<reference evidence="10 11" key="1">
    <citation type="submission" date="2015-07" db="EMBL/GenBank/DDBJ databases">
        <title>Genome sequence of Ornatilinea apprima DSM 23815.</title>
        <authorList>
            <person name="Hemp J."/>
            <person name="Ward L.M."/>
            <person name="Pace L.A."/>
            <person name="Fischer W.W."/>
        </authorList>
    </citation>
    <scope>NUCLEOTIDE SEQUENCE [LARGE SCALE GENOMIC DNA]</scope>
    <source>
        <strain evidence="10 11">P3M-1</strain>
    </source>
</reference>
<dbReference type="PANTHER" id="PTHR37324:SF2">
    <property type="entry name" value="PTS SYSTEM GALACTITOL-SPECIFIC EIIC COMPONENT"/>
    <property type="match status" value="1"/>
</dbReference>
<dbReference type="InterPro" id="IPR013853">
    <property type="entry name" value="EIIC-GAT"/>
</dbReference>
<keyword evidence="8 9" id="KW-0472">Membrane</keyword>
<evidence type="ECO:0000313" key="10">
    <source>
        <dbReference type="EMBL" id="KPL76574.1"/>
    </source>
</evidence>
<dbReference type="RefSeq" id="WP_075063159.1">
    <property type="nucleotide sequence ID" value="NZ_LGCL01000025.1"/>
</dbReference>
<dbReference type="InterPro" id="IPR004703">
    <property type="entry name" value="PTS_sugar-sp_permease"/>
</dbReference>
<dbReference type="EMBL" id="LGCL01000025">
    <property type="protein sequence ID" value="KPL76574.1"/>
    <property type="molecule type" value="Genomic_DNA"/>
</dbReference>
<evidence type="ECO:0000256" key="4">
    <source>
        <dbReference type="ARBA" id="ARBA00022597"/>
    </source>
</evidence>
<keyword evidence="11" id="KW-1185">Reference proteome</keyword>
<feature type="transmembrane region" description="Helical" evidence="9">
    <location>
        <begin position="255"/>
        <end position="277"/>
    </location>
</feature>
<feature type="transmembrane region" description="Helical" evidence="9">
    <location>
        <begin position="14"/>
        <end position="34"/>
    </location>
</feature>
<evidence type="ECO:0000256" key="1">
    <source>
        <dbReference type="ARBA" id="ARBA00004651"/>
    </source>
</evidence>
<dbReference type="PANTHER" id="PTHR37324">
    <property type="entry name" value="PTS SYSTEM GALACTITOL-SPECIFIC EIIC COMPONENT"/>
    <property type="match status" value="1"/>
</dbReference>
<keyword evidence="2" id="KW-0813">Transport</keyword>
<feature type="transmembrane region" description="Helical" evidence="9">
    <location>
        <begin position="46"/>
        <end position="64"/>
    </location>
</feature>
<dbReference type="OrthoDB" id="166807at2"/>
<evidence type="ECO:0000256" key="6">
    <source>
        <dbReference type="ARBA" id="ARBA00022692"/>
    </source>
</evidence>
<keyword evidence="3" id="KW-1003">Cell membrane</keyword>
<evidence type="ECO:0000313" key="11">
    <source>
        <dbReference type="Proteomes" id="UP000050417"/>
    </source>
</evidence>
<feature type="transmembrane region" description="Helical" evidence="9">
    <location>
        <begin position="231"/>
        <end position="249"/>
    </location>
</feature>
<keyword evidence="4" id="KW-0762">Sugar transport</keyword>
<comment type="subcellular location">
    <subcellularLocation>
        <location evidence="1">Cell membrane</location>
        <topology evidence="1">Multi-pass membrane protein</topology>
    </subcellularLocation>
</comment>
<feature type="transmembrane region" description="Helical" evidence="9">
    <location>
        <begin position="325"/>
        <end position="351"/>
    </location>
</feature>
<evidence type="ECO:0000256" key="8">
    <source>
        <dbReference type="ARBA" id="ARBA00023136"/>
    </source>
</evidence>
<dbReference type="Proteomes" id="UP000050417">
    <property type="component" value="Unassembled WGS sequence"/>
</dbReference>
<evidence type="ECO:0000256" key="7">
    <source>
        <dbReference type="ARBA" id="ARBA00022989"/>
    </source>
</evidence>
<evidence type="ECO:0000256" key="2">
    <source>
        <dbReference type="ARBA" id="ARBA00022448"/>
    </source>
</evidence>
<feature type="transmembrane region" description="Helical" evidence="9">
    <location>
        <begin position="425"/>
        <end position="444"/>
    </location>
</feature>
<name>A0A0P6Y4Q7_9CHLR</name>
<evidence type="ECO:0000256" key="9">
    <source>
        <dbReference type="SAM" id="Phobius"/>
    </source>
</evidence>
<dbReference type="GO" id="GO:0009401">
    <property type="term" value="P:phosphoenolpyruvate-dependent sugar phosphotransferase system"/>
    <property type="evidence" value="ECO:0007669"/>
    <property type="project" value="UniProtKB-KW"/>
</dbReference>
<keyword evidence="5" id="KW-0598">Phosphotransferase system</keyword>
<feature type="transmembrane region" description="Helical" evidence="9">
    <location>
        <begin position="363"/>
        <end position="384"/>
    </location>
</feature>
<keyword evidence="6 9" id="KW-0812">Transmembrane</keyword>
<organism evidence="10 11">
    <name type="scientific">Ornatilinea apprima</name>
    <dbReference type="NCBI Taxonomy" id="1134406"/>
    <lineage>
        <taxon>Bacteria</taxon>
        <taxon>Bacillati</taxon>
        <taxon>Chloroflexota</taxon>
        <taxon>Anaerolineae</taxon>
        <taxon>Anaerolineales</taxon>
        <taxon>Anaerolineaceae</taxon>
        <taxon>Ornatilinea</taxon>
    </lineage>
</organism>
<feature type="transmembrane region" description="Helical" evidence="9">
    <location>
        <begin position="100"/>
        <end position="117"/>
    </location>
</feature>
<dbReference type="Pfam" id="PF03611">
    <property type="entry name" value="EIIC-GAT"/>
    <property type="match status" value="1"/>
</dbReference>
<dbReference type="GO" id="GO:0005886">
    <property type="term" value="C:plasma membrane"/>
    <property type="evidence" value="ECO:0007669"/>
    <property type="project" value="UniProtKB-SubCell"/>
</dbReference>
<sequence>MDFNQIFSTILDPVLNAGPLFMIFIVFTVIGLLVRLGPVRAIRNGLMISVGFSGVYIIVDYFLAKVAPAATALAERFGGVFTYTDIGWAAFASFAFSSPLAYAVIAISLGVNLLMIFTNMTDTLNLNIWDTWEATIATLIIFGLTGNALVALVFSGMLAWLNLMISDWYALKGYCADYGFEGISFYQGTNVSWGIFAHYVARLLDKIPATSKATFTPEYVQEKFGVIGEPAVLGGIIGALMGIGAGFFWTDVVMLMISLATALVLLPMMSGIVMQALVPVSEAAAKFMKEKTGGRELFIGVDPAIAVGNTTVLATTVLMVPVLLLLAFIIPGAVNVPLADLPALLFFWVFVAAPNRFDMLRTFVTTILMGIIGTFVSIAVAPWLTMVAINQGLEVAEGTGVTSWFGHLTPEFLFAGLYGSNFNTLGLPGLIVIIAVVVLATGALRMRHNKAMKAKAAAVAE</sequence>
<proteinExistence type="predicted"/>
<comment type="caution">
    <text evidence="10">The sequence shown here is derived from an EMBL/GenBank/DDBJ whole genome shotgun (WGS) entry which is preliminary data.</text>
</comment>
<gene>
    <name evidence="10" type="ORF">ADN00_11510</name>
</gene>
<evidence type="ECO:0000256" key="5">
    <source>
        <dbReference type="ARBA" id="ARBA00022683"/>
    </source>
</evidence>
<evidence type="ECO:0008006" key="12">
    <source>
        <dbReference type="Google" id="ProtNLM"/>
    </source>
</evidence>
<feature type="transmembrane region" description="Helical" evidence="9">
    <location>
        <begin position="297"/>
        <end position="319"/>
    </location>
</feature>
<protein>
    <recommendedName>
        <fullName evidence="12">PTS galactitol transporter subunit IIC</fullName>
    </recommendedName>
</protein>